<evidence type="ECO:0000256" key="1">
    <source>
        <dbReference type="SAM" id="MobiDB-lite"/>
    </source>
</evidence>
<gene>
    <name evidence="2" type="ORF">AVDCRST_MAG64-3771</name>
</gene>
<evidence type="ECO:0000313" key="2">
    <source>
        <dbReference type="EMBL" id="CAA9435425.1"/>
    </source>
</evidence>
<reference evidence="2" key="1">
    <citation type="submission" date="2020-02" db="EMBL/GenBank/DDBJ databases">
        <authorList>
            <person name="Meier V. D."/>
        </authorList>
    </citation>
    <scope>NUCLEOTIDE SEQUENCE</scope>
    <source>
        <strain evidence="2">AVDCRST_MAG64</strain>
    </source>
</reference>
<accession>A0A6J4Q9A5</accession>
<feature type="region of interest" description="Disordered" evidence="1">
    <location>
        <begin position="1"/>
        <end position="72"/>
    </location>
</feature>
<dbReference type="AlphaFoldDB" id="A0A6J4Q9A5"/>
<organism evidence="2">
    <name type="scientific">uncultured Phycisphaerae bacterium</name>
    <dbReference type="NCBI Taxonomy" id="904963"/>
    <lineage>
        <taxon>Bacteria</taxon>
        <taxon>Pseudomonadati</taxon>
        <taxon>Planctomycetota</taxon>
        <taxon>Phycisphaerae</taxon>
        <taxon>environmental samples</taxon>
    </lineage>
</organism>
<name>A0A6J4Q9A5_9BACT</name>
<feature type="non-terminal residue" evidence="2">
    <location>
        <position position="72"/>
    </location>
</feature>
<feature type="compositionally biased region" description="Basic residues" evidence="1">
    <location>
        <begin position="39"/>
        <end position="51"/>
    </location>
</feature>
<feature type="non-terminal residue" evidence="2">
    <location>
        <position position="1"/>
    </location>
</feature>
<proteinExistence type="predicted"/>
<protein>
    <submittedName>
        <fullName evidence="2">Uncharacterized protein</fullName>
    </submittedName>
</protein>
<sequence length="72" mass="7892">GRTGHTGVGRCRADDGRARQGALARSRRHRRAGVCPGRLRGRVRRPRRAHLRAGDVAGRSGPAPPVRPDRRL</sequence>
<dbReference type="EMBL" id="CADCUQ010000873">
    <property type="protein sequence ID" value="CAA9435425.1"/>
    <property type="molecule type" value="Genomic_DNA"/>
</dbReference>